<evidence type="ECO:0000256" key="5">
    <source>
        <dbReference type="ARBA" id="ARBA00023004"/>
    </source>
</evidence>
<dbReference type="GO" id="GO:0009055">
    <property type="term" value="F:electron transfer activity"/>
    <property type="evidence" value="ECO:0007669"/>
    <property type="project" value="InterPro"/>
</dbReference>
<dbReference type="RefSeq" id="WP_066968287.1">
    <property type="nucleotide sequence ID" value="NZ_CP023449.1"/>
</dbReference>
<feature type="signal peptide" evidence="7">
    <location>
        <begin position="1"/>
        <end position="21"/>
    </location>
</feature>
<reference evidence="9 10" key="1">
    <citation type="submission" date="2017-09" db="EMBL/GenBank/DDBJ databases">
        <title>The Catabolism of 3,6-Dichlorosalicylic acid is Initiated by the Cytochrome P450 Monooxygenase DsmABC in Rhizorhabdus dicambivorans Ndbn-20.</title>
        <authorList>
            <person name="Na L."/>
        </authorList>
    </citation>
    <scope>NUCLEOTIDE SEQUENCE [LARGE SCALE GENOMIC DNA]</scope>
    <source>
        <strain evidence="9 10">Ndbn-20m</strain>
    </source>
</reference>
<dbReference type="Gene3D" id="1.10.760.10">
    <property type="entry name" value="Cytochrome c-like domain"/>
    <property type="match status" value="1"/>
</dbReference>
<dbReference type="Proteomes" id="UP000218934">
    <property type="component" value="Unassembled WGS sequence"/>
</dbReference>
<keyword evidence="4" id="KW-0249">Electron transport</keyword>
<evidence type="ECO:0000256" key="2">
    <source>
        <dbReference type="ARBA" id="ARBA00022617"/>
    </source>
</evidence>
<dbReference type="GO" id="GO:0020037">
    <property type="term" value="F:heme binding"/>
    <property type="evidence" value="ECO:0007669"/>
    <property type="project" value="InterPro"/>
</dbReference>
<accession>A0A2A4FP07</accession>
<keyword evidence="1" id="KW-0813">Transport</keyword>
<dbReference type="GO" id="GO:0046872">
    <property type="term" value="F:metal ion binding"/>
    <property type="evidence" value="ECO:0007669"/>
    <property type="project" value="UniProtKB-KW"/>
</dbReference>
<dbReference type="KEGG" id="rdi:CMV14_23625"/>
<protein>
    <submittedName>
        <fullName evidence="9">Cytochrome C</fullName>
    </submittedName>
</protein>
<evidence type="ECO:0000313" key="10">
    <source>
        <dbReference type="Proteomes" id="UP000218934"/>
    </source>
</evidence>
<feature type="domain" description="Cytochrome c" evidence="8">
    <location>
        <begin position="21"/>
        <end position="121"/>
    </location>
</feature>
<dbReference type="PANTHER" id="PTHR11961">
    <property type="entry name" value="CYTOCHROME C"/>
    <property type="match status" value="1"/>
</dbReference>
<comment type="caution">
    <text evidence="9">The sequence shown here is derived from an EMBL/GenBank/DDBJ whole genome shotgun (WGS) entry which is preliminary data.</text>
</comment>
<dbReference type="InterPro" id="IPR036909">
    <property type="entry name" value="Cyt_c-like_dom_sf"/>
</dbReference>
<keyword evidence="10" id="KW-1185">Reference proteome</keyword>
<evidence type="ECO:0000256" key="7">
    <source>
        <dbReference type="SAM" id="SignalP"/>
    </source>
</evidence>
<name>A0A2A4FP07_9SPHN</name>
<evidence type="ECO:0000256" key="4">
    <source>
        <dbReference type="ARBA" id="ARBA00022982"/>
    </source>
</evidence>
<dbReference type="AlphaFoldDB" id="A0A2A4FP07"/>
<organism evidence="9 10">
    <name type="scientific">Rhizorhabdus dicambivorans</name>
    <dbReference type="NCBI Taxonomy" id="1850238"/>
    <lineage>
        <taxon>Bacteria</taxon>
        <taxon>Pseudomonadati</taxon>
        <taxon>Pseudomonadota</taxon>
        <taxon>Alphaproteobacteria</taxon>
        <taxon>Sphingomonadales</taxon>
        <taxon>Sphingomonadaceae</taxon>
        <taxon>Rhizorhabdus</taxon>
    </lineage>
</organism>
<evidence type="ECO:0000313" key="9">
    <source>
        <dbReference type="EMBL" id="PCE40495.1"/>
    </source>
</evidence>
<dbReference type="PRINTS" id="PR00604">
    <property type="entry name" value="CYTCHRMECIAB"/>
</dbReference>
<evidence type="ECO:0000256" key="3">
    <source>
        <dbReference type="ARBA" id="ARBA00022723"/>
    </source>
</evidence>
<proteinExistence type="predicted"/>
<keyword evidence="2 6" id="KW-0349">Heme</keyword>
<keyword evidence="5 6" id="KW-0408">Iron</keyword>
<dbReference type="SUPFAM" id="SSF46626">
    <property type="entry name" value="Cytochrome c"/>
    <property type="match status" value="1"/>
</dbReference>
<sequence length="121" mass="12771">MQNRLFLASFLTISLATPALAAPLPKPPVFGVCGACHKVDKGAPNGIGPNLWGIGNTKAGDVPGFAFSPAMKASKIKWNRDNLIAFIQDPRKTVPGNRMPFAGLKNPASAAQIADYILSLK</sequence>
<dbReference type="OrthoDB" id="9805828at2"/>
<keyword evidence="3 6" id="KW-0479">Metal-binding</keyword>
<keyword evidence="7" id="KW-0732">Signal</keyword>
<evidence type="ECO:0000256" key="1">
    <source>
        <dbReference type="ARBA" id="ARBA00022448"/>
    </source>
</evidence>
<gene>
    <name evidence="9" type="ORF">COO09_20005</name>
</gene>
<evidence type="ECO:0000256" key="6">
    <source>
        <dbReference type="PROSITE-ProRule" id="PRU00433"/>
    </source>
</evidence>
<feature type="chain" id="PRO_5012494916" evidence="7">
    <location>
        <begin position="22"/>
        <end position="121"/>
    </location>
</feature>
<dbReference type="InterPro" id="IPR002327">
    <property type="entry name" value="Cyt_c_1A/1B"/>
</dbReference>
<dbReference type="EMBL" id="NWUF01000027">
    <property type="protein sequence ID" value="PCE40495.1"/>
    <property type="molecule type" value="Genomic_DNA"/>
</dbReference>
<dbReference type="InterPro" id="IPR009056">
    <property type="entry name" value="Cyt_c-like_dom"/>
</dbReference>
<dbReference type="PROSITE" id="PS51007">
    <property type="entry name" value="CYTC"/>
    <property type="match status" value="1"/>
</dbReference>
<evidence type="ECO:0000259" key="8">
    <source>
        <dbReference type="PROSITE" id="PS51007"/>
    </source>
</evidence>